<dbReference type="PROSITE" id="PS00691">
    <property type="entry name" value="DNA_PHOTOLYASES_1_2"/>
    <property type="match status" value="1"/>
</dbReference>
<dbReference type="Gene3D" id="1.10.579.10">
    <property type="entry name" value="DNA Cyclobutane Dipyrimidine Photolyase, subunit A, domain 3"/>
    <property type="match status" value="1"/>
</dbReference>
<sequence>MSVAICLFTADLRVHDNPVVRAAVGAADQVVPLFVIDDGVRDAGFVVPNRAAFLADCLADLDGALRGRGGRLVVRRGDVVEEVARVAEETGAGEVHLARDVSAFAQRREARLGHMLDRSRRRLCVHDSVTFVVPPGALTPASRGHFGVFTPYYRKWSEVPVREPLGAPDTVPVPAVRSERLPSGADLADGDPSPALPRGGEEEGRRRAAAWLDGPVTRYADRHDDLAGDATSRLSPYLHFGCLSAVELVRRATAVGGPGAEAFVRQLAWRDFNRQLLADRPETAHEDYRPRNDRWRTDEALVAAWRRGRTGYPLVDAAMRQMAEQGWMHNRGRLITASFLTKTLYVDWRVGARHFLDLLVDGDVANNQLNWQWVAGTGASTRPDQVMDPLVQARRFDGRGDYVRRWVPELAGIEGGAVHRPWLLPPEVRRRLDYPDPVIGLAEGRERFHRARAGRTEPHTLFEL</sequence>
<dbReference type="EMBL" id="BAAABM010000017">
    <property type="protein sequence ID" value="GAA0337218.1"/>
    <property type="molecule type" value="Genomic_DNA"/>
</dbReference>
<evidence type="ECO:0000256" key="5">
    <source>
        <dbReference type="RuleBase" id="RU004182"/>
    </source>
</evidence>
<dbReference type="Proteomes" id="UP001501822">
    <property type="component" value="Unassembled WGS sequence"/>
</dbReference>
<reference evidence="8 9" key="1">
    <citation type="journal article" date="2019" name="Int. J. Syst. Evol. Microbiol.">
        <title>The Global Catalogue of Microorganisms (GCM) 10K type strain sequencing project: providing services to taxonomists for standard genome sequencing and annotation.</title>
        <authorList>
            <consortium name="The Broad Institute Genomics Platform"/>
            <consortium name="The Broad Institute Genome Sequencing Center for Infectious Disease"/>
            <person name="Wu L."/>
            <person name="Ma J."/>
        </authorList>
    </citation>
    <scope>NUCLEOTIDE SEQUENCE [LARGE SCALE GENOMIC DNA]</scope>
    <source>
        <strain evidence="8 9">JCM 3146</strain>
    </source>
</reference>
<evidence type="ECO:0000256" key="3">
    <source>
        <dbReference type="ARBA" id="ARBA00022827"/>
    </source>
</evidence>
<evidence type="ECO:0000256" key="1">
    <source>
        <dbReference type="ARBA" id="ARBA00001974"/>
    </source>
</evidence>
<evidence type="ECO:0000313" key="8">
    <source>
        <dbReference type="EMBL" id="GAA0337218.1"/>
    </source>
</evidence>
<evidence type="ECO:0000256" key="6">
    <source>
        <dbReference type="SAM" id="MobiDB-lite"/>
    </source>
</evidence>
<dbReference type="PANTHER" id="PTHR11455:SF9">
    <property type="entry name" value="CRYPTOCHROME CIRCADIAN CLOCK 5 ISOFORM X1"/>
    <property type="match status" value="1"/>
</dbReference>
<evidence type="ECO:0000256" key="2">
    <source>
        <dbReference type="ARBA" id="ARBA00022630"/>
    </source>
</evidence>
<proteinExistence type="inferred from homology"/>
<comment type="caution">
    <text evidence="8">The sequence shown here is derived from an EMBL/GenBank/DDBJ whole genome shotgun (WGS) entry which is preliminary data.</text>
</comment>
<dbReference type="PROSITE" id="PS00394">
    <property type="entry name" value="DNA_PHOTOLYASES_1_1"/>
    <property type="match status" value="1"/>
</dbReference>
<dbReference type="Gene3D" id="3.40.50.620">
    <property type="entry name" value="HUPs"/>
    <property type="match status" value="1"/>
</dbReference>
<keyword evidence="9" id="KW-1185">Reference proteome</keyword>
<dbReference type="RefSeq" id="WP_252806967.1">
    <property type="nucleotide sequence ID" value="NZ_BAAABM010000017.1"/>
</dbReference>
<keyword evidence="2 5" id="KW-0285">Flavoprotein</keyword>
<dbReference type="InterPro" id="IPR014729">
    <property type="entry name" value="Rossmann-like_a/b/a_fold"/>
</dbReference>
<protein>
    <submittedName>
        <fullName evidence="8">Deoxyribodipyrimidine photo-lyase</fullName>
    </submittedName>
</protein>
<dbReference type="InterPro" id="IPR005101">
    <property type="entry name" value="Cryptochr/Photolyase_FAD-bd"/>
</dbReference>
<dbReference type="Pfam" id="PF03441">
    <property type="entry name" value="FAD_binding_7"/>
    <property type="match status" value="1"/>
</dbReference>
<dbReference type="InterPro" id="IPR006050">
    <property type="entry name" value="DNA_photolyase_N"/>
</dbReference>
<dbReference type="Pfam" id="PF00875">
    <property type="entry name" value="DNA_photolyase"/>
    <property type="match status" value="1"/>
</dbReference>
<accession>A0ABN0WGU4</accession>
<comment type="similarity">
    <text evidence="5">Belongs to the DNA photolyase family.</text>
</comment>
<keyword evidence="4 5" id="KW-0157">Chromophore</keyword>
<dbReference type="Gene3D" id="1.25.40.80">
    <property type="match status" value="1"/>
</dbReference>
<gene>
    <name evidence="8" type="ORF">GCM10010151_28640</name>
</gene>
<organism evidence="8 9">
    <name type="scientific">Actinoallomurus spadix</name>
    <dbReference type="NCBI Taxonomy" id="79912"/>
    <lineage>
        <taxon>Bacteria</taxon>
        <taxon>Bacillati</taxon>
        <taxon>Actinomycetota</taxon>
        <taxon>Actinomycetes</taxon>
        <taxon>Streptosporangiales</taxon>
        <taxon>Thermomonosporaceae</taxon>
        <taxon>Actinoallomurus</taxon>
    </lineage>
</organism>
<evidence type="ECO:0000259" key="7">
    <source>
        <dbReference type="PROSITE" id="PS51645"/>
    </source>
</evidence>
<keyword evidence="3 5" id="KW-0274">FAD</keyword>
<dbReference type="InterPro" id="IPR036134">
    <property type="entry name" value="Crypto/Photolyase_FAD-like_sf"/>
</dbReference>
<dbReference type="SUPFAM" id="SSF52425">
    <property type="entry name" value="Cryptochrome/photolyase, N-terminal domain"/>
    <property type="match status" value="1"/>
</dbReference>
<evidence type="ECO:0000256" key="4">
    <source>
        <dbReference type="ARBA" id="ARBA00022991"/>
    </source>
</evidence>
<feature type="domain" description="Photolyase/cryptochrome alpha/beta" evidence="7">
    <location>
        <begin position="2"/>
        <end position="131"/>
    </location>
</feature>
<evidence type="ECO:0000313" key="9">
    <source>
        <dbReference type="Proteomes" id="UP001501822"/>
    </source>
</evidence>
<dbReference type="InterPro" id="IPR036155">
    <property type="entry name" value="Crypto/Photolyase_N_sf"/>
</dbReference>
<name>A0ABN0WGU4_9ACTN</name>
<dbReference type="SUPFAM" id="SSF48173">
    <property type="entry name" value="Cryptochrome/photolyase FAD-binding domain"/>
    <property type="match status" value="1"/>
</dbReference>
<feature type="region of interest" description="Disordered" evidence="6">
    <location>
        <begin position="181"/>
        <end position="207"/>
    </location>
</feature>
<dbReference type="InterPro" id="IPR018394">
    <property type="entry name" value="DNA_photolyase_1_CS_C"/>
</dbReference>
<comment type="cofactor">
    <cofactor evidence="1">
        <name>FAD</name>
        <dbReference type="ChEBI" id="CHEBI:57692"/>
    </cofactor>
</comment>
<dbReference type="PROSITE" id="PS51645">
    <property type="entry name" value="PHR_CRY_ALPHA_BETA"/>
    <property type="match status" value="1"/>
</dbReference>
<dbReference type="InterPro" id="IPR002081">
    <property type="entry name" value="Cryptochrome/DNA_photolyase_1"/>
</dbReference>
<dbReference type="PRINTS" id="PR00147">
    <property type="entry name" value="DNAPHOTLYASE"/>
</dbReference>
<dbReference type="PANTHER" id="PTHR11455">
    <property type="entry name" value="CRYPTOCHROME"/>
    <property type="match status" value="1"/>
</dbReference>